<keyword evidence="3" id="KW-1185">Reference proteome</keyword>
<dbReference type="Proteomes" id="UP000619838">
    <property type="component" value="Unassembled WGS sequence"/>
</dbReference>
<evidence type="ECO:0000313" key="3">
    <source>
        <dbReference type="Proteomes" id="UP000619838"/>
    </source>
</evidence>
<name>A0ABR9XSN0_9CHLB</name>
<dbReference type="PANTHER" id="PTHR30546">
    <property type="entry name" value="FLAVODOXIN-RELATED PROTEIN WRBA-RELATED"/>
    <property type="match status" value="1"/>
</dbReference>
<feature type="domain" description="NADPH-dependent FMN reductase-like" evidence="1">
    <location>
        <begin position="51"/>
        <end position="125"/>
    </location>
</feature>
<dbReference type="Gene3D" id="3.40.50.360">
    <property type="match status" value="1"/>
</dbReference>
<dbReference type="SUPFAM" id="SSF52218">
    <property type="entry name" value="Flavoproteins"/>
    <property type="match status" value="1"/>
</dbReference>
<proteinExistence type="predicted"/>
<reference evidence="2 3" key="1">
    <citation type="journal article" date="2020" name="Microorganisms">
        <title>Simultaneous Genome Sequencing of Prosthecochloris ethylica and Desulfuromonas acetoxidans within a Syntrophic Mixture Reveals Unique Pili and Protein Interactions.</title>
        <authorList>
            <person name="Kyndt J.A."/>
            <person name="Van Beeumen J.J."/>
            <person name="Meyer T.E."/>
        </authorList>
    </citation>
    <scope>NUCLEOTIDE SEQUENCE [LARGE SCALE GENOMIC DNA]</scope>
    <source>
        <strain evidence="2 3">N3</strain>
    </source>
</reference>
<accession>A0ABR9XSN0</accession>
<dbReference type="PANTHER" id="PTHR30546:SF23">
    <property type="entry name" value="FLAVOPROTEIN-LIKE PROTEIN YCP4-RELATED"/>
    <property type="match status" value="1"/>
</dbReference>
<gene>
    <name evidence="2" type="ORF">INT08_07475</name>
</gene>
<organism evidence="2 3">
    <name type="scientific">Prosthecochloris ethylica</name>
    <dbReference type="NCBI Taxonomy" id="2743976"/>
    <lineage>
        <taxon>Bacteria</taxon>
        <taxon>Pseudomonadati</taxon>
        <taxon>Chlorobiota</taxon>
        <taxon>Chlorobiia</taxon>
        <taxon>Chlorobiales</taxon>
        <taxon>Chlorobiaceae</taxon>
        <taxon>Prosthecochloris</taxon>
    </lineage>
</organism>
<evidence type="ECO:0000313" key="2">
    <source>
        <dbReference type="EMBL" id="MBF0637008.1"/>
    </source>
</evidence>
<comment type="caution">
    <text evidence="2">The sequence shown here is derived from an EMBL/GenBank/DDBJ whole genome shotgun (WGS) entry which is preliminary data.</text>
</comment>
<dbReference type="InterPro" id="IPR029039">
    <property type="entry name" value="Flavoprotein-like_sf"/>
</dbReference>
<sequence>MVECAVLSYSGYGHTRRLADAVQRGCDDVDGVMCRNVVISSDGELSAAEWELLDRSAAIVFGSPTYMGGPAWQFKKVAEASSRLWYEQRWKDKLAAGFTNSASMNGDKQVTLQYFFTFAMQHSMIWAGTALMPASTSQARRNDVNFLGSFSGLMSQSPSDASIQEAPPAGDLESGVLFGRRIGACALQWHRGR</sequence>
<protein>
    <submittedName>
        <fullName evidence="2">Flavodoxin family protein</fullName>
    </submittedName>
</protein>
<evidence type="ECO:0000259" key="1">
    <source>
        <dbReference type="Pfam" id="PF03358"/>
    </source>
</evidence>
<dbReference type="Pfam" id="PF03358">
    <property type="entry name" value="FMN_red"/>
    <property type="match status" value="1"/>
</dbReference>
<dbReference type="RefSeq" id="WP_175187391.1">
    <property type="nucleotide sequence ID" value="NZ_JABVZQ010000007.1"/>
</dbReference>
<dbReference type="EMBL" id="JADGII010000010">
    <property type="protein sequence ID" value="MBF0637008.1"/>
    <property type="molecule type" value="Genomic_DNA"/>
</dbReference>
<dbReference type="InterPro" id="IPR005025">
    <property type="entry name" value="FMN_Rdtase-like_dom"/>
</dbReference>